<evidence type="ECO:0000313" key="2">
    <source>
        <dbReference type="Proteomes" id="UP000715965"/>
    </source>
</evidence>
<accession>A0ABR9SK34</accession>
<evidence type="ECO:0008006" key="3">
    <source>
        <dbReference type="Google" id="ProtNLM"/>
    </source>
</evidence>
<dbReference type="EMBL" id="JADDOJ010000106">
    <property type="protein sequence ID" value="MBE7942524.1"/>
    <property type="molecule type" value="Genomic_DNA"/>
</dbReference>
<dbReference type="Proteomes" id="UP000715965">
    <property type="component" value="Unassembled WGS sequence"/>
</dbReference>
<dbReference type="RefSeq" id="WP_193782076.1">
    <property type="nucleotide sequence ID" value="NZ_JADDOJ010000106.1"/>
</dbReference>
<keyword evidence="2" id="KW-1185">Reference proteome</keyword>
<sequence length="190" mass="21463">MDQNMMLILLMIVALVAIAAVLHWRRHESQVLEKRFGPEYGHAVETLGSRTKAEAELRAREKRVEQLDIVPLAPADASRFAQSWKALQARFVDNPRGALAEADQLVRELMGKRGYPMGDFERRAADISVHHPQVVEHYRAAHDIADRDRRGEVDTEGQRQALIHYRALFEQLLETAAPAEDTRGRPLGAA</sequence>
<evidence type="ECO:0000313" key="1">
    <source>
        <dbReference type="EMBL" id="MBE7942524.1"/>
    </source>
</evidence>
<gene>
    <name evidence="1" type="ORF">IM725_18305</name>
</gene>
<protein>
    <recommendedName>
        <fullName evidence="3">Secreted protein</fullName>
    </recommendedName>
</protein>
<name>A0ABR9SK34_9BURK</name>
<reference evidence="1 2" key="1">
    <citation type="submission" date="2020-10" db="EMBL/GenBank/DDBJ databases">
        <title>Draft genome of Ramlibacter aquaticus LMG 30558.</title>
        <authorList>
            <person name="Props R."/>
        </authorList>
    </citation>
    <scope>NUCLEOTIDE SEQUENCE [LARGE SCALE GENOMIC DNA]</scope>
    <source>
        <strain evidence="1 2">LMG 30558</strain>
    </source>
</reference>
<comment type="caution">
    <text evidence="1">The sequence shown here is derived from an EMBL/GenBank/DDBJ whole genome shotgun (WGS) entry which is preliminary data.</text>
</comment>
<proteinExistence type="predicted"/>
<organism evidence="1 2">
    <name type="scientific">Ramlibacter aquaticus</name>
    <dbReference type="NCBI Taxonomy" id="2780094"/>
    <lineage>
        <taxon>Bacteria</taxon>
        <taxon>Pseudomonadati</taxon>
        <taxon>Pseudomonadota</taxon>
        <taxon>Betaproteobacteria</taxon>
        <taxon>Burkholderiales</taxon>
        <taxon>Comamonadaceae</taxon>
        <taxon>Ramlibacter</taxon>
    </lineage>
</organism>